<name>A0A367X560_9PROT</name>
<accession>A0A367X560</accession>
<evidence type="ECO:0000313" key="2">
    <source>
        <dbReference type="Proteomes" id="UP000252255"/>
    </source>
</evidence>
<dbReference type="EMBL" id="JPWI01000001">
    <property type="protein sequence ID" value="RCK48813.1"/>
    <property type="molecule type" value="Genomic_DNA"/>
</dbReference>
<evidence type="ECO:0000313" key="1">
    <source>
        <dbReference type="EMBL" id="RCK48813.1"/>
    </source>
</evidence>
<dbReference type="AlphaFoldDB" id="A0A367X560"/>
<organism evidence="1 2">
    <name type="scientific">Thalassospira profundimaris</name>
    <dbReference type="NCBI Taxonomy" id="502049"/>
    <lineage>
        <taxon>Bacteria</taxon>
        <taxon>Pseudomonadati</taxon>
        <taxon>Pseudomonadota</taxon>
        <taxon>Alphaproteobacteria</taxon>
        <taxon>Rhodospirillales</taxon>
        <taxon>Thalassospiraceae</taxon>
        <taxon>Thalassospira</taxon>
    </lineage>
</organism>
<comment type="caution">
    <text evidence="1">The sequence shown here is derived from an EMBL/GenBank/DDBJ whole genome shotgun (WGS) entry which is preliminary data.</text>
</comment>
<dbReference type="RefSeq" id="WP_114096120.1">
    <property type="nucleotide sequence ID" value="NZ_JPWI01000001.1"/>
</dbReference>
<reference evidence="1 2" key="1">
    <citation type="submission" date="2014-07" db="EMBL/GenBank/DDBJ databases">
        <title>Draft genome sequence of Thalassospira profundimaris PR54-5.</title>
        <authorList>
            <person name="Lai Q."/>
            <person name="Shao Z."/>
        </authorList>
    </citation>
    <scope>NUCLEOTIDE SEQUENCE [LARGE SCALE GENOMIC DNA]</scope>
    <source>
        <strain evidence="1 2">PR54-5</strain>
    </source>
</reference>
<protein>
    <submittedName>
        <fullName evidence="1">Uncharacterized protein</fullName>
    </submittedName>
</protein>
<proteinExistence type="predicted"/>
<dbReference type="Proteomes" id="UP000252255">
    <property type="component" value="Unassembled WGS sequence"/>
</dbReference>
<sequence>MATFLALPSGRQRSDLLAICTDPIHPPIIRALRVDTKTVIEDSGTIYGAFLSAIHCFSATSDLGALSGRQLGQCLDFVPTDSLTTNRLPNPARGRPLDKSIFKKLKAPLIASAGQIPAQAGYLSENDISRLLRILDLPLEGLEKSAVTAIRKMLLQAQRQDKALLLLIDQ</sequence>
<gene>
    <name evidence="1" type="ORF">TH30_00290</name>
</gene>